<evidence type="ECO:0000313" key="3">
    <source>
        <dbReference type="Proteomes" id="UP000190675"/>
    </source>
</evidence>
<keyword evidence="1" id="KW-0812">Transmembrane</keyword>
<organism evidence="2 3">
    <name type="scientific">Bradyrhizobium erythrophlei</name>
    <dbReference type="NCBI Taxonomy" id="1437360"/>
    <lineage>
        <taxon>Bacteria</taxon>
        <taxon>Pseudomonadati</taxon>
        <taxon>Pseudomonadota</taxon>
        <taxon>Alphaproteobacteria</taxon>
        <taxon>Hyphomicrobiales</taxon>
        <taxon>Nitrobacteraceae</taxon>
        <taxon>Bradyrhizobium</taxon>
    </lineage>
</organism>
<dbReference type="Pfam" id="PF11750">
    <property type="entry name" value="DUF3307"/>
    <property type="match status" value="1"/>
</dbReference>
<dbReference type="Proteomes" id="UP000190675">
    <property type="component" value="Chromosome I"/>
</dbReference>
<keyword evidence="1" id="KW-1133">Transmembrane helix</keyword>
<reference evidence="2 3" key="1">
    <citation type="submission" date="2016-11" db="EMBL/GenBank/DDBJ databases">
        <authorList>
            <person name="Jaros S."/>
            <person name="Januszkiewicz K."/>
            <person name="Wedrychowicz H."/>
        </authorList>
    </citation>
    <scope>NUCLEOTIDE SEQUENCE [LARGE SCALE GENOMIC DNA]</scope>
    <source>
        <strain evidence="2 3">GAS242</strain>
    </source>
</reference>
<keyword evidence="1" id="KW-0472">Membrane</keyword>
<proteinExistence type="predicted"/>
<evidence type="ECO:0000313" key="2">
    <source>
        <dbReference type="EMBL" id="SHG21325.1"/>
    </source>
</evidence>
<evidence type="ECO:0008006" key="4">
    <source>
        <dbReference type="Google" id="ProtNLM"/>
    </source>
</evidence>
<sequence>MLFPPMSSSVPVGALIGWMLLLTVKHVIADFVLQTSWMAIGKDQKHGWALPLLAHCLVHLAVAMVLILIVAPRFWFVALIDFAIHITVDRAKGLCAANFGVTQENKHPWFWTLIGVDQALHHLTGFGLSIFMAANG</sequence>
<feature type="transmembrane region" description="Helical" evidence="1">
    <location>
        <begin position="48"/>
        <end position="71"/>
    </location>
</feature>
<dbReference type="AlphaFoldDB" id="A0A1M5HZD0"/>
<dbReference type="InterPro" id="IPR021737">
    <property type="entry name" value="Phage_phiKZ_Orf197"/>
</dbReference>
<protein>
    <recommendedName>
        <fullName evidence="4">DUF3307 domain-containing protein</fullName>
    </recommendedName>
</protein>
<name>A0A1M5HZD0_9BRAD</name>
<dbReference type="EMBL" id="LT670818">
    <property type="protein sequence ID" value="SHG21325.1"/>
    <property type="molecule type" value="Genomic_DNA"/>
</dbReference>
<evidence type="ECO:0000256" key="1">
    <source>
        <dbReference type="SAM" id="Phobius"/>
    </source>
</evidence>
<accession>A0A1M5HZD0</accession>
<gene>
    <name evidence="2" type="ORF">SAMN05444169_1165</name>
</gene>